<proteinExistence type="inferred from homology"/>
<dbReference type="InterPro" id="IPR003741">
    <property type="entry name" value="LUD_dom"/>
</dbReference>
<dbReference type="HAMAP" id="MF_02104">
    <property type="entry name" value="LutC"/>
    <property type="match status" value="1"/>
</dbReference>
<comment type="function">
    <text evidence="1">Is involved in L-lactate degradation and allows cells to grow with lactate as the sole carbon source.</text>
</comment>
<dbReference type="PANTHER" id="PTHR43682">
    <property type="entry name" value="LACTATE UTILIZATION PROTEIN C"/>
    <property type="match status" value="1"/>
</dbReference>
<dbReference type="SUPFAM" id="SSF100950">
    <property type="entry name" value="NagB/RpiA/CoA transferase-like"/>
    <property type="match status" value="1"/>
</dbReference>
<dbReference type="Pfam" id="PF02589">
    <property type="entry name" value="LUD_dom"/>
    <property type="match status" value="1"/>
</dbReference>
<organism evidence="3 4">
    <name type="scientific">Anoxybacillus andreesenii</name>
    <dbReference type="NCBI Taxonomy" id="1325932"/>
    <lineage>
        <taxon>Bacteria</taxon>
        <taxon>Bacillati</taxon>
        <taxon>Bacillota</taxon>
        <taxon>Bacilli</taxon>
        <taxon>Bacillales</taxon>
        <taxon>Anoxybacillaceae</taxon>
        <taxon>Anoxybacillus</taxon>
    </lineage>
</organism>
<dbReference type="InterPro" id="IPR024185">
    <property type="entry name" value="FTHF_cligase-like_sf"/>
</dbReference>
<comment type="similarity">
    <text evidence="1">Belongs to the LutC/YkgG family.</text>
</comment>
<evidence type="ECO:0000259" key="2">
    <source>
        <dbReference type="Pfam" id="PF02589"/>
    </source>
</evidence>
<protein>
    <recommendedName>
        <fullName evidence="1">Lactate utilization protein C</fullName>
    </recommendedName>
</protein>
<feature type="domain" description="LUD" evidence="2">
    <location>
        <begin position="51"/>
        <end position="235"/>
    </location>
</feature>
<reference evidence="3 4" key="1">
    <citation type="submission" date="2023-07" db="EMBL/GenBank/DDBJ databases">
        <title>Genomic Encyclopedia of Type Strains, Phase IV (KMG-IV): sequencing the most valuable type-strain genomes for metagenomic binning, comparative biology and taxonomic classification.</title>
        <authorList>
            <person name="Goeker M."/>
        </authorList>
    </citation>
    <scope>NUCLEOTIDE SEQUENCE [LARGE SCALE GENOMIC DNA]</scope>
    <source>
        <strain evidence="3 4">DSM 23948</strain>
    </source>
</reference>
<dbReference type="Gene3D" id="3.40.50.10420">
    <property type="entry name" value="NagB/RpiA/CoA transferase-like"/>
    <property type="match status" value="1"/>
</dbReference>
<evidence type="ECO:0000313" key="4">
    <source>
        <dbReference type="Proteomes" id="UP001231362"/>
    </source>
</evidence>
<comment type="caution">
    <text evidence="3">The sequence shown here is derived from an EMBL/GenBank/DDBJ whole genome shotgun (WGS) entry which is preliminary data.</text>
</comment>
<dbReference type="RefSeq" id="WP_307148700.1">
    <property type="nucleotide sequence ID" value="NZ_JAUSTU010000001.1"/>
</dbReference>
<evidence type="ECO:0000256" key="1">
    <source>
        <dbReference type="HAMAP-Rule" id="MF_02104"/>
    </source>
</evidence>
<dbReference type="InterPro" id="IPR022823">
    <property type="entry name" value="LutC"/>
</dbReference>
<dbReference type="InterPro" id="IPR037171">
    <property type="entry name" value="NagB/RpiA_transferase-like"/>
</dbReference>
<accession>A0ABT9UZF7</accession>
<dbReference type="PANTHER" id="PTHR43682:SF1">
    <property type="entry name" value="LACTATE UTILIZATION PROTEIN C"/>
    <property type="match status" value="1"/>
</dbReference>
<dbReference type="EMBL" id="JAUSTU010000001">
    <property type="protein sequence ID" value="MDQ0154086.1"/>
    <property type="molecule type" value="Genomic_DNA"/>
</dbReference>
<keyword evidence="4" id="KW-1185">Reference proteome</keyword>
<sequence length="238" mass="26376">MNGTIQNRDAFLSQIANRLGRERKTSLERPKWKYNPQDEVLKDATQDDLVEVLKQQCNNIHTKFVQTNSANLVASLKEVVDGYGGGSIVVGNDKRFEQFGLSELLKKDWPESGSEVHVWDHTLGRENIEKANLANVGISISEITLAESATAVLFSSKDQGRTISFLPNYSIIIMPKSTIVPRMTQGARFVREKVKNGEQIASCVNFISGPSDSADIEMIPVIGVHGPIKMTYIVVDDL</sequence>
<name>A0ABT9UZF7_9BACL</name>
<dbReference type="Proteomes" id="UP001231362">
    <property type="component" value="Unassembled WGS sequence"/>
</dbReference>
<evidence type="ECO:0000313" key="3">
    <source>
        <dbReference type="EMBL" id="MDQ0154086.1"/>
    </source>
</evidence>
<gene>
    <name evidence="1" type="primary">lutC</name>
    <name evidence="3" type="ORF">J2S07_000384</name>
</gene>